<dbReference type="AlphaFoldDB" id="A0A1F5GSP3"/>
<accession>A0A1F5GSP3</accession>
<dbReference type="Gene3D" id="3.30.460.40">
    <property type="match status" value="1"/>
</dbReference>
<organism evidence="1 2">
    <name type="scientific">Candidatus Curtissbacteria bacterium RIFCSPLOWO2_01_FULL_37_9</name>
    <dbReference type="NCBI Taxonomy" id="1797724"/>
    <lineage>
        <taxon>Bacteria</taxon>
        <taxon>Candidatus Curtissiibacteriota</taxon>
    </lineage>
</organism>
<reference evidence="1 2" key="1">
    <citation type="journal article" date="2016" name="Nat. Commun.">
        <title>Thousands of microbial genomes shed light on interconnected biogeochemical processes in an aquifer system.</title>
        <authorList>
            <person name="Anantharaman K."/>
            <person name="Brown C.T."/>
            <person name="Hug L.A."/>
            <person name="Sharon I."/>
            <person name="Castelle C.J."/>
            <person name="Probst A.J."/>
            <person name="Thomas B.C."/>
            <person name="Singh A."/>
            <person name="Wilkins M.J."/>
            <person name="Karaoz U."/>
            <person name="Brodie E.L."/>
            <person name="Williams K.H."/>
            <person name="Hubbard S.S."/>
            <person name="Banfield J.F."/>
        </authorList>
    </citation>
    <scope>NUCLEOTIDE SEQUENCE [LARGE SCALE GENOMIC DNA]</scope>
</reference>
<protein>
    <recommendedName>
        <fullName evidence="3">Nucleotidyl transferase AbiEii/AbiGii toxin family protein</fullName>
    </recommendedName>
</protein>
<dbReference type="EMBL" id="MFBN01000038">
    <property type="protein sequence ID" value="OGD94871.1"/>
    <property type="molecule type" value="Genomic_DNA"/>
</dbReference>
<gene>
    <name evidence="1" type="ORF">A3A48_00600</name>
</gene>
<dbReference type="STRING" id="1797724.A3A48_00600"/>
<evidence type="ECO:0000313" key="1">
    <source>
        <dbReference type="EMBL" id="OGD94871.1"/>
    </source>
</evidence>
<dbReference type="Proteomes" id="UP000178336">
    <property type="component" value="Unassembled WGS sequence"/>
</dbReference>
<evidence type="ECO:0000313" key="2">
    <source>
        <dbReference type="Proteomes" id="UP000178336"/>
    </source>
</evidence>
<evidence type="ECO:0008006" key="3">
    <source>
        <dbReference type="Google" id="ProtNLM"/>
    </source>
</evidence>
<sequence>MDYYHNLITDKSWKLLLNLRKKYRFILIGGWAVFLYTKALKSKDIDLVIEHSELDKLKGAFDVTKNDRLKKYEAKTAGLDIDIYIPYFSDPGLPAEELKKYAINYEGFNVPKKEILAILKQKALIKRAGTVKGRKDLIDLFSLFTMPDFDWKKYMQVINQYNLEADLKTAKEILSRTTVLEELDINVHKMAKLKKKILSWL</sequence>
<proteinExistence type="predicted"/>
<name>A0A1F5GSP3_9BACT</name>
<comment type="caution">
    <text evidence="1">The sequence shown here is derived from an EMBL/GenBank/DDBJ whole genome shotgun (WGS) entry which is preliminary data.</text>
</comment>